<protein>
    <recommendedName>
        <fullName evidence="5">DUF3168 domain-containing protein</fullName>
    </recommendedName>
</protein>
<dbReference type="Proteomes" id="UP000286681">
    <property type="component" value="Unassembled WGS sequence"/>
</dbReference>
<dbReference type="EMBL" id="QQWO01000001">
    <property type="protein sequence ID" value="RSV07977.1"/>
    <property type="molecule type" value="Genomic_DNA"/>
</dbReference>
<evidence type="ECO:0000313" key="3">
    <source>
        <dbReference type="Proteomes" id="UP000185161"/>
    </source>
</evidence>
<dbReference type="STRING" id="93064.BRX40_05660"/>
<sequence length="133" mass="14329">MTGAEIVGELLRAYVPLTQRVPSANIKGGRLPEGIPLPALLVRTVSSNERQPLTNGAKVRRWARVSVTVRAASYADQIDILELVRKPLRGWTGHLGTATDIAIAVAGEGPDLLGPGDSFEQAQDFRVTWDAMT</sequence>
<dbReference type="EMBL" id="CP018820">
    <property type="protein sequence ID" value="APR51991.1"/>
    <property type="molecule type" value="Genomic_DNA"/>
</dbReference>
<gene>
    <name evidence="1" type="ORF">BRX40_05660</name>
    <name evidence="2" type="ORF">CA257_00350</name>
</gene>
<dbReference type="AlphaFoldDB" id="A0A1L6J7N9"/>
<dbReference type="OrthoDB" id="7577170at2"/>
<reference evidence="3" key="2">
    <citation type="submission" date="2016-12" db="EMBL/GenBank/DDBJ databases">
        <title>Whole genome sequencing of Sphingomonas sp. ABOJV.</title>
        <authorList>
            <person name="Conlan S."/>
            <person name="Thomas P.J."/>
            <person name="Mullikin J."/>
            <person name="Palmore T.N."/>
            <person name="Frank K.M."/>
            <person name="Segre J.A."/>
        </authorList>
    </citation>
    <scope>NUCLEOTIDE SEQUENCE [LARGE SCALE GENOMIC DNA]</scope>
    <source>
        <strain evidence="3">ABOJV</strain>
    </source>
</reference>
<dbReference type="GeneID" id="44132042"/>
<dbReference type="KEGG" id="skr:BRX40_05660"/>
<evidence type="ECO:0000313" key="2">
    <source>
        <dbReference type="EMBL" id="RSV07977.1"/>
    </source>
</evidence>
<accession>A0A1L6J7N9</accession>
<organism evidence="1 3">
    <name type="scientific">Sphingomonas koreensis</name>
    <dbReference type="NCBI Taxonomy" id="93064"/>
    <lineage>
        <taxon>Bacteria</taxon>
        <taxon>Pseudomonadati</taxon>
        <taxon>Pseudomonadota</taxon>
        <taxon>Alphaproteobacteria</taxon>
        <taxon>Sphingomonadales</taxon>
        <taxon>Sphingomonadaceae</taxon>
        <taxon>Sphingomonas</taxon>
    </lineage>
</organism>
<evidence type="ECO:0008006" key="5">
    <source>
        <dbReference type="Google" id="ProtNLM"/>
    </source>
</evidence>
<name>A0A1L6J7N9_9SPHN</name>
<proteinExistence type="predicted"/>
<dbReference type="RefSeq" id="WP_075150962.1">
    <property type="nucleotide sequence ID" value="NZ_CP018820.1"/>
</dbReference>
<reference evidence="2 4" key="3">
    <citation type="submission" date="2018-07" db="EMBL/GenBank/DDBJ databases">
        <title>Genomic and Epidemiologic Investigation of an Indolent Hospital Outbreak.</title>
        <authorList>
            <person name="Johnson R.C."/>
            <person name="Deming C."/>
            <person name="Conlan S."/>
            <person name="Zellmer C.J."/>
            <person name="Michelin A.V."/>
            <person name="Lee-Lin S."/>
            <person name="Thomas P.J."/>
            <person name="Park M."/>
            <person name="Weingarten R.A."/>
            <person name="Less J."/>
            <person name="Dekker J.P."/>
            <person name="Frank K.M."/>
            <person name="Musser K.A."/>
            <person name="Mcquiston J.R."/>
            <person name="Henderson D.K."/>
            <person name="Lau A.F."/>
            <person name="Palmore T.N."/>
            <person name="Segre J.A."/>
        </authorList>
    </citation>
    <scope>NUCLEOTIDE SEQUENCE [LARGE SCALE GENOMIC DNA]</scope>
    <source>
        <strain evidence="2 4">SK-NIH.Env10_0317</strain>
    </source>
</reference>
<keyword evidence="3" id="KW-1185">Reference proteome</keyword>
<evidence type="ECO:0000313" key="4">
    <source>
        <dbReference type="Proteomes" id="UP000286681"/>
    </source>
</evidence>
<evidence type="ECO:0000313" key="1">
    <source>
        <dbReference type="EMBL" id="APR51991.1"/>
    </source>
</evidence>
<reference evidence="1" key="1">
    <citation type="submission" date="2016-12" db="EMBL/GenBank/DDBJ databases">
        <title>Whole genome sequencing of Sphingomonas koreensis.</title>
        <authorList>
            <person name="Conlan S."/>
            <person name="Thomas P.J."/>
            <person name="Mullikin J."/>
            <person name="Palmore T.N."/>
            <person name="Frank K.M."/>
            <person name="Segre J.A."/>
        </authorList>
    </citation>
    <scope>NUCLEOTIDE SEQUENCE</scope>
    <source>
        <strain evidence="1">ABOJV</strain>
    </source>
</reference>
<dbReference type="Proteomes" id="UP000185161">
    <property type="component" value="Chromosome"/>
</dbReference>